<dbReference type="PANTHER" id="PTHR36834">
    <property type="entry name" value="MEMBRANE PROTEIN-RELATED"/>
    <property type="match status" value="1"/>
</dbReference>
<keyword evidence="4" id="KW-1185">Reference proteome</keyword>
<dbReference type="InterPro" id="IPR053150">
    <property type="entry name" value="Teicoplanin_resist-assoc"/>
</dbReference>
<keyword evidence="1" id="KW-1133">Transmembrane helix</keyword>
<keyword evidence="1" id="KW-0472">Membrane</keyword>
<feature type="transmembrane region" description="Helical" evidence="1">
    <location>
        <begin position="99"/>
        <end position="121"/>
    </location>
</feature>
<organism evidence="3 4">
    <name type="scientific">Emticicia oligotrophica (strain DSM 17448 / CIP 109782 / MTCC 6937 / GPTSA100-15)</name>
    <dbReference type="NCBI Taxonomy" id="929562"/>
    <lineage>
        <taxon>Bacteria</taxon>
        <taxon>Pseudomonadati</taxon>
        <taxon>Bacteroidota</taxon>
        <taxon>Cytophagia</taxon>
        <taxon>Cytophagales</taxon>
        <taxon>Leadbetterellaceae</taxon>
        <taxon>Emticicia</taxon>
    </lineage>
</organism>
<protein>
    <submittedName>
        <fullName evidence="3">VanZ family protein</fullName>
    </submittedName>
</protein>
<dbReference type="RefSeq" id="WP_015027641.1">
    <property type="nucleotide sequence ID" value="NC_018748.1"/>
</dbReference>
<keyword evidence="1" id="KW-0812">Transmembrane</keyword>
<evidence type="ECO:0000259" key="2">
    <source>
        <dbReference type="Pfam" id="PF04892"/>
    </source>
</evidence>
<accession>A0ABN4AIJ3</accession>
<feature type="transmembrane region" description="Helical" evidence="1">
    <location>
        <begin position="127"/>
        <end position="148"/>
    </location>
</feature>
<name>A0ABN4AIJ3_EMTOG</name>
<dbReference type="EMBL" id="CP002961">
    <property type="protein sequence ID" value="AFK01941.1"/>
    <property type="molecule type" value="Genomic_DNA"/>
</dbReference>
<proteinExistence type="predicted"/>
<feature type="domain" description="VanZ-like" evidence="2">
    <location>
        <begin position="12"/>
        <end position="144"/>
    </location>
</feature>
<evidence type="ECO:0000256" key="1">
    <source>
        <dbReference type="SAM" id="Phobius"/>
    </source>
</evidence>
<feature type="transmembrane region" description="Helical" evidence="1">
    <location>
        <begin position="66"/>
        <end position="87"/>
    </location>
</feature>
<dbReference type="PANTHER" id="PTHR36834:SF1">
    <property type="entry name" value="INTEGRAL MEMBRANE PROTEIN"/>
    <property type="match status" value="1"/>
</dbReference>
<reference evidence="3 4" key="1">
    <citation type="submission" date="2011-07" db="EMBL/GenBank/DDBJ databases">
        <title>The complete genome of chromosome of Emticicia oligotrophica DSM 17448.</title>
        <authorList>
            <consortium name="US DOE Joint Genome Institute (JGI-PGF)"/>
            <person name="Lucas S."/>
            <person name="Han J."/>
            <person name="Lapidus A."/>
            <person name="Bruce D."/>
            <person name="Goodwin L."/>
            <person name="Pitluck S."/>
            <person name="Peters L."/>
            <person name="Kyrpides N."/>
            <person name="Mavromatis K."/>
            <person name="Ivanova N."/>
            <person name="Ovchinnikova G."/>
            <person name="Teshima H."/>
            <person name="Detter J.C."/>
            <person name="Tapia R."/>
            <person name="Han C."/>
            <person name="Land M."/>
            <person name="Hauser L."/>
            <person name="Markowitz V."/>
            <person name="Cheng J.-F."/>
            <person name="Hugenholtz P."/>
            <person name="Woyke T."/>
            <person name="Wu D."/>
            <person name="Tindall B."/>
            <person name="Pomrenke H."/>
            <person name="Brambilla E."/>
            <person name="Klenk H.-P."/>
            <person name="Eisen J.A."/>
        </authorList>
    </citation>
    <scope>NUCLEOTIDE SEQUENCE [LARGE SCALE GENOMIC DNA]</scope>
    <source>
        <strain evidence="3 4">DSM 17448</strain>
    </source>
</reference>
<feature type="transmembrane region" description="Helical" evidence="1">
    <location>
        <begin position="155"/>
        <end position="175"/>
    </location>
</feature>
<evidence type="ECO:0000313" key="3">
    <source>
        <dbReference type="EMBL" id="AFK01941.1"/>
    </source>
</evidence>
<feature type="transmembrane region" description="Helical" evidence="1">
    <location>
        <begin position="5"/>
        <end position="24"/>
    </location>
</feature>
<gene>
    <name evidence="3" type="ordered locus">Emtol_0790</name>
</gene>
<evidence type="ECO:0000313" key="4">
    <source>
        <dbReference type="Proteomes" id="UP000002875"/>
    </source>
</evidence>
<dbReference type="Pfam" id="PF04892">
    <property type="entry name" value="VanZ"/>
    <property type="match status" value="1"/>
</dbReference>
<sequence>MKKQLISIFLLIIYCLILIKIMVFKDMPTIRIGHLMLNFSGTSAGQGPNLVPFKTILPYLLGHKGLIIAGVNLVGNIALLVPIGFLIPFIKHHFQWKNLLLIAITSGLTIEMIQVILGVGIFDIDDIILNALGVMIGYWSFLIFAKWLRSKNYKAIITVITMIIVVVITTLYAIYPKDHQTLNPRNSISNIYPDDKSAMNDPCNGTGGIGQIIKISKNSISIRRNDGVVQTIKFTNQTTIKNSMGTALISDLKIGNRVSLVIDETETASFVLVCNSR</sequence>
<dbReference type="Proteomes" id="UP000002875">
    <property type="component" value="Chromosome"/>
</dbReference>
<dbReference type="InterPro" id="IPR006976">
    <property type="entry name" value="VanZ-like"/>
</dbReference>